<evidence type="ECO:0000313" key="2">
    <source>
        <dbReference type="Proteomes" id="UP000075476"/>
    </source>
</evidence>
<dbReference type="EMBL" id="LOMO01000001">
    <property type="protein sequence ID" value="KXY51133.1"/>
    <property type="molecule type" value="Genomic_DNA"/>
</dbReference>
<proteinExistence type="predicted"/>
<comment type="caution">
    <text evidence="1">The sequence shown here is derived from an EMBL/GenBank/DDBJ whole genome shotgun (WGS) entry which is preliminary data.</text>
</comment>
<protein>
    <submittedName>
        <fullName evidence="1">Uncharacterized protein</fullName>
    </submittedName>
</protein>
<evidence type="ECO:0000313" key="1">
    <source>
        <dbReference type="EMBL" id="KXY51133.1"/>
    </source>
</evidence>
<accession>A0A9X0MJR1</accession>
<dbReference type="RefSeq" id="WP_061662471.1">
    <property type="nucleotide sequence ID" value="NZ_LOMO01000001.1"/>
</dbReference>
<sequence>MFYFGISEKEGWYYTSMFNVYQKVNQDVYCYVSQYFGYYTVQLYERGTTGLCTLEARSKGDIDALFALGEQWLSEHKDWDEEKLKNSPYSISQMEWREHCWV</sequence>
<gene>
    <name evidence="1" type="ORF">AT268_32045</name>
</gene>
<reference evidence="1 2" key="1">
    <citation type="submission" date="2015-12" db="EMBL/GenBank/DDBJ databases">
        <title>Bacillus cereus Group isolate.</title>
        <authorList>
            <person name="Kovac J."/>
        </authorList>
    </citation>
    <scope>NUCLEOTIDE SEQUENCE [LARGE SCALE GENOMIC DNA]</scope>
    <source>
        <strain evidence="1 2">FSL K6-0073</strain>
    </source>
</reference>
<name>A0A9X0MJR1_BACCE</name>
<dbReference type="AlphaFoldDB" id="A0A9X0MJR1"/>
<dbReference type="Proteomes" id="UP000075476">
    <property type="component" value="Unassembled WGS sequence"/>
</dbReference>
<organism evidence="1 2">
    <name type="scientific">Bacillus cereus</name>
    <dbReference type="NCBI Taxonomy" id="1396"/>
    <lineage>
        <taxon>Bacteria</taxon>
        <taxon>Bacillati</taxon>
        <taxon>Bacillota</taxon>
        <taxon>Bacilli</taxon>
        <taxon>Bacillales</taxon>
        <taxon>Bacillaceae</taxon>
        <taxon>Bacillus</taxon>
        <taxon>Bacillus cereus group</taxon>
    </lineage>
</organism>